<dbReference type="GO" id="GO:0008970">
    <property type="term" value="F:phospholipase A1 activity"/>
    <property type="evidence" value="ECO:0007669"/>
    <property type="project" value="UniProtKB-EC"/>
</dbReference>
<proteinExistence type="inferred from homology"/>
<reference evidence="10 11" key="1">
    <citation type="journal article" date="2010" name="Science">
        <title>Genomic comparison of the ants Camponotus floridanus and Harpegnathos saltator.</title>
        <authorList>
            <person name="Bonasio R."/>
            <person name="Zhang G."/>
            <person name="Ye C."/>
            <person name="Mutti N.S."/>
            <person name="Fang X."/>
            <person name="Qin N."/>
            <person name="Donahue G."/>
            <person name="Yang P."/>
            <person name="Li Q."/>
            <person name="Li C."/>
            <person name="Zhang P."/>
            <person name="Huang Z."/>
            <person name="Berger S.L."/>
            <person name="Reinberg D."/>
            <person name="Wang J."/>
            <person name="Liebig J."/>
        </authorList>
    </citation>
    <scope>NUCLEOTIDE SEQUENCE [LARGE SCALE GENOMIC DNA]</scope>
    <source>
        <strain evidence="10 11">R22 G/1</strain>
    </source>
</reference>
<dbReference type="Pfam" id="PF00151">
    <property type="entry name" value="Lipase"/>
    <property type="match status" value="1"/>
</dbReference>
<evidence type="ECO:0000313" key="11">
    <source>
        <dbReference type="Proteomes" id="UP000008237"/>
    </source>
</evidence>
<dbReference type="GO" id="GO:0017171">
    <property type="term" value="F:serine hydrolase activity"/>
    <property type="evidence" value="ECO:0007669"/>
    <property type="project" value="TreeGrafter"/>
</dbReference>
<dbReference type="STRING" id="610380.E2B632"/>
<dbReference type="Gene3D" id="3.40.50.1820">
    <property type="entry name" value="alpha/beta hydrolase"/>
    <property type="match status" value="1"/>
</dbReference>
<evidence type="ECO:0000256" key="1">
    <source>
        <dbReference type="ARBA" id="ARBA00000111"/>
    </source>
</evidence>
<evidence type="ECO:0000256" key="5">
    <source>
        <dbReference type="ARBA" id="ARBA00022525"/>
    </source>
</evidence>
<dbReference type="OrthoDB" id="199913at2759"/>
<dbReference type="InterPro" id="IPR029058">
    <property type="entry name" value="AB_hydrolase_fold"/>
</dbReference>
<dbReference type="EMBL" id="GL445914">
    <property type="protein sequence ID" value="EFN88821.1"/>
    <property type="molecule type" value="Genomic_DNA"/>
</dbReference>
<accession>E2B632</accession>
<evidence type="ECO:0000256" key="2">
    <source>
        <dbReference type="ARBA" id="ARBA00004613"/>
    </source>
</evidence>
<evidence type="ECO:0000256" key="3">
    <source>
        <dbReference type="ARBA" id="ARBA00010701"/>
    </source>
</evidence>
<dbReference type="SUPFAM" id="SSF53474">
    <property type="entry name" value="alpha/beta-Hydrolases"/>
    <property type="match status" value="1"/>
</dbReference>
<dbReference type="PRINTS" id="PR00821">
    <property type="entry name" value="TAGLIPASE"/>
</dbReference>
<evidence type="ECO:0000259" key="9">
    <source>
        <dbReference type="Pfam" id="PF00151"/>
    </source>
</evidence>
<dbReference type="Proteomes" id="UP000008237">
    <property type="component" value="Unassembled WGS sequence"/>
</dbReference>
<comment type="catalytic activity">
    <reaction evidence="1">
        <text>a 1,2-diacyl-sn-glycero-3-phosphocholine + H2O = a 2-acyl-sn-glycero-3-phosphocholine + a fatty acid + H(+)</text>
        <dbReference type="Rhea" id="RHEA:18689"/>
        <dbReference type="ChEBI" id="CHEBI:15377"/>
        <dbReference type="ChEBI" id="CHEBI:15378"/>
        <dbReference type="ChEBI" id="CHEBI:28868"/>
        <dbReference type="ChEBI" id="CHEBI:57643"/>
        <dbReference type="ChEBI" id="CHEBI:57875"/>
        <dbReference type="EC" id="3.1.1.32"/>
    </reaction>
</comment>
<organism evidence="11">
    <name type="scientific">Harpegnathos saltator</name>
    <name type="common">Jerdon's jumping ant</name>
    <dbReference type="NCBI Taxonomy" id="610380"/>
    <lineage>
        <taxon>Eukaryota</taxon>
        <taxon>Metazoa</taxon>
        <taxon>Ecdysozoa</taxon>
        <taxon>Arthropoda</taxon>
        <taxon>Hexapoda</taxon>
        <taxon>Insecta</taxon>
        <taxon>Pterygota</taxon>
        <taxon>Neoptera</taxon>
        <taxon>Endopterygota</taxon>
        <taxon>Hymenoptera</taxon>
        <taxon>Apocrita</taxon>
        <taxon>Aculeata</taxon>
        <taxon>Formicoidea</taxon>
        <taxon>Formicidae</taxon>
        <taxon>Ponerinae</taxon>
        <taxon>Ponerini</taxon>
        <taxon>Harpegnathos</taxon>
    </lineage>
</organism>
<dbReference type="EC" id="3.1.1.32" evidence="4"/>
<keyword evidence="11" id="KW-1185">Reference proteome</keyword>
<evidence type="ECO:0000256" key="8">
    <source>
        <dbReference type="RuleBase" id="RU004262"/>
    </source>
</evidence>
<dbReference type="PANTHER" id="PTHR11610:SF37">
    <property type="entry name" value="GH01208P"/>
    <property type="match status" value="1"/>
</dbReference>
<dbReference type="InterPro" id="IPR000734">
    <property type="entry name" value="TAG_lipase"/>
</dbReference>
<evidence type="ECO:0000256" key="7">
    <source>
        <dbReference type="ARBA" id="ARBA00023157"/>
    </source>
</evidence>
<comment type="similarity">
    <text evidence="3 8">Belongs to the AB hydrolase superfamily. Lipase family.</text>
</comment>
<dbReference type="GO" id="GO:0016042">
    <property type="term" value="P:lipid catabolic process"/>
    <property type="evidence" value="ECO:0007669"/>
    <property type="project" value="TreeGrafter"/>
</dbReference>
<dbReference type="InterPro" id="IPR013818">
    <property type="entry name" value="Lipase"/>
</dbReference>
<evidence type="ECO:0000256" key="4">
    <source>
        <dbReference type="ARBA" id="ARBA00013179"/>
    </source>
</evidence>
<name>E2B632_HARSA</name>
<dbReference type="GO" id="GO:0005615">
    <property type="term" value="C:extracellular space"/>
    <property type="evidence" value="ECO:0007669"/>
    <property type="project" value="TreeGrafter"/>
</dbReference>
<keyword evidence="7" id="KW-1015">Disulfide bond</keyword>
<comment type="subcellular location">
    <subcellularLocation>
        <location evidence="2">Secreted</location>
    </subcellularLocation>
</comment>
<evidence type="ECO:0000313" key="10">
    <source>
        <dbReference type="EMBL" id="EFN88821.1"/>
    </source>
</evidence>
<evidence type="ECO:0000256" key="6">
    <source>
        <dbReference type="ARBA" id="ARBA00022801"/>
    </source>
</evidence>
<keyword evidence="6" id="KW-0378">Hydrolase</keyword>
<sequence length="211" mass="24186">MDSFVEENLAEREKEFELQLSSSSAVRTQTDEFCSDGDDLENLESIFLRYYIRKTLDEYIDYSLDNVSSLQTRLNPNRKTVLYIHGYTENLQRESVRTVVQAYLNQDNHNTIALSYAKLANGTYTKVVKNIVQVGAVVALFLDNMEKTGFNTEKLHIVGHSMGAHVASYISRKVNFSVPRITGRYKLLTSRFGSMITYANIRSTNDREIEK</sequence>
<feature type="domain" description="Lipase" evidence="9">
    <location>
        <begin position="37"/>
        <end position="183"/>
    </location>
</feature>
<gene>
    <name evidence="10" type="ORF">EAI_08405</name>
</gene>
<keyword evidence="5" id="KW-0964">Secreted</keyword>
<dbReference type="InParanoid" id="E2B632"/>
<dbReference type="PANTHER" id="PTHR11610">
    <property type="entry name" value="LIPASE"/>
    <property type="match status" value="1"/>
</dbReference>
<dbReference type="AlphaFoldDB" id="E2B632"/>
<protein>
    <recommendedName>
        <fullName evidence="4">phospholipase A1</fullName>
        <ecNumber evidence="4">3.1.1.32</ecNumber>
    </recommendedName>
</protein>